<dbReference type="CDD" id="cd02094">
    <property type="entry name" value="P-type_ATPase_Cu-like"/>
    <property type="match status" value="1"/>
</dbReference>
<name>A0ABT0E5W0_9GAMM</name>
<evidence type="ECO:0000256" key="10">
    <source>
        <dbReference type="RuleBase" id="RU362081"/>
    </source>
</evidence>
<keyword evidence="3 10" id="KW-0812">Transmembrane</keyword>
<dbReference type="InterPro" id="IPR008250">
    <property type="entry name" value="ATPase_P-typ_transduc_dom_A_sf"/>
</dbReference>
<evidence type="ECO:0000313" key="13">
    <source>
        <dbReference type="Proteomes" id="UP001165524"/>
    </source>
</evidence>
<keyword evidence="6 10" id="KW-0067">ATP-binding</keyword>
<dbReference type="Pfam" id="PF00122">
    <property type="entry name" value="E1-E2_ATPase"/>
    <property type="match status" value="1"/>
</dbReference>
<dbReference type="Gene3D" id="2.70.150.10">
    <property type="entry name" value="Calcium-transporting ATPase, cytoplasmic transduction domain A"/>
    <property type="match status" value="1"/>
</dbReference>
<dbReference type="InterPro" id="IPR044492">
    <property type="entry name" value="P_typ_ATPase_HD_dom"/>
</dbReference>
<evidence type="ECO:0000256" key="1">
    <source>
        <dbReference type="ARBA" id="ARBA00004127"/>
    </source>
</evidence>
<keyword evidence="8 10" id="KW-1133">Transmembrane helix</keyword>
<dbReference type="PROSITE" id="PS50846">
    <property type="entry name" value="HMA_2"/>
    <property type="match status" value="2"/>
</dbReference>
<dbReference type="PRINTS" id="PR00119">
    <property type="entry name" value="CATATPASE"/>
</dbReference>
<evidence type="ECO:0000256" key="6">
    <source>
        <dbReference type="ARBA" id="ARBA00022840"/>
    </source>
</evidence>
<dbReference type="InterPro" id="IPR001757">
    <property type="entry name" value="P_typ_ATPase"/>
</dbReference>
<protein>
    <submittedName>
        <fullName evidence="12">Heavy metal translocating P-type ATPase</fullName>
    </submittedName>
</protein>
<comment type="similarity">
    <text evidence="2 10">Belongs to the cation transport ATPase (P-type) (TC 3.A.3) family. Type IB subfamily.</text>
</comment>
<feature type="domain" description="HMA" evidence="11">
    <location>
        <begin position="79"/>
        <end position="144"/>
    </location>
</feature>
<evidence type="ECO:0000313" key="12">
    <source>
        <dbReference type="EMBL" id="MCK0537218.1"/>
    </source>
</evidence>
<proteinExistence type="inferred from homology"/>
<dbReference type="PROSITE" id="PS00154">
    <property type="entry name" value="ATPASE_E1_E2"/>
    <property type="match status" value="1"/>
</dbReference>
<dbReference type="PANTHER" id="PTHR43520">
    <property type="entry name" value="ATP7, ISOFORM B"/>
    <property type="match status" value="1"/>
</dbReference>
<organism evidence="12 13">
    <name type="scientific">Alcanivorax quisquiliarum</name>
    <dbReference type="NCBI Taxonomy" id="2933565"/>
    <lineage>
        <taxon>Bacteria</taxon>
        <taxon>Pseudomonadati</taxon>
        <taxon>Pseudomonadota</taxon>
        <taxon>Gammaproteobacteria</taxon>
        <taxon>Oceanospirillales</taxon>
        <taxon>Alcanivoracaceae</taxon>
        <taxon>Alcanivorax</taxon>
    </lineage>
</organism>
<feature type="transmembrane region" description="Helical" evidence="10">
    <location>
        <begin position="794"/>
        <end position="813"/>
    </location>
</feature>
<feature type="transmembrane region" description="Helical" evidence="10">
    <location>
        <begin position="450"/>
        <end position="473"/>
    </location>
</feature>
<dbReference type="PRINTS" id="PR00943">
    <property type="entry name" value="CUATPASE"/>
</dbReference>
<dbReference type="InterPro" id="IPR059000">
    <property type="entry name" value="ATPase_P-type_domA"/>
</dbReference>
<gene>
    <name evidence="12" type="ORF">MU846_05790</name>
</gene>
<dbReference type="InterPro" id="IPR018303">
    <property type="entry name" value="ATPase_P-typ_P_site"/>
</dbReference>
<evidence type="ECO:0000259" key="11">
    <source>
        <dbReference type="PROSITE" id="PS50846"/>
    </source>
</evidence>
<evidence type="ECO:0000256" key="2">
    <source>
        <dbReference type="ARBA" id="ARBA00006024"/>
    </source>
</evidence>
<keyword evidence="5 10" id="KW-0547">Nucleotide-binding</keyword>
<feature type="transmembrane region" description="Helical" evidence="10">
    <location>
        <begin position="422"/>
        <end position="444"/>
    </location>
</feature>
<dbReference type="InterPro" id="IPR036163">
    <property type="entry name" value="HMA_dom_sf"/>
</dbReference>
<evidence type="ECO:0000256" key="7">
    <source>
        <dbReference type="ARBA" id="ARBA00022967"/>
    </source>
</evidence>
<dbReference type="Gene3D" id="3.40.50.1000">
    <property type="entry name" value="HAD superfamily/HAD-like"/>
    <property type="match status" value="1"/>
</dbReference>
<keyword evidence="13" id="KW-1185">Reference proteome</keyword>
<feature type="transmembrane region" description="Helical" evidence="10">
    <location>
        <begin position="203"/>
        <end position="220"/>
    </location>
</feature>
<dbReference type="SFLD" id="SFLDS00003">
    <property type="entry name" value="Haloacid_Dehalogenase"/>
    <property type="match status" value="1"/>
</dbReference>
<dbReference type="Proteomes" id="UP001165524">
    <property type="component" value="Unassembled WGS sequence"/>
</dbReference>
<reference evidence="12" key="1">
    <citation type="submission" date="2022-04" db="EMBL/GenBank/DDBJ databases">
        <title>Alcanivorax sp. CY1518 draft genome sequence.</title>
        <authorList>
            <person name="Zhao G."/>
            <person name="An M."/>
        </authorList>
    </citation>
    <scope>NUCLEOTIDE SEQUENCE</scope>
    <source>
        <strain evidence="12">CY1518</strain>
    </source>
</reference>
<evidence type="ECO:0000256" key="3">
    <source>
        <dbReference type="ARBA" id="ARBA00022692"/>
    </source>
</evidence>
<dbReference type="RefSeq" id="WP_246950119.1">
    <property type="nucleotide sequence ID" value="NZ_JALKII010000002.1"/>
</dbReference>
<feature type="domain" description="HMA" evidence="11">
    <location>
        <begin position="12"/>
        <end position="77"/>
    </location>
</feature>
<evidence type="ECO:0000256" key="8">
    <source>
        <dbReference type="ARBA" id="ARBA00022989"/>
    </source>
</evidence>
<evidence type="ECO:0000256" key="4">
    <source>
        <dbReference type="ARBA" id="ARBA00022723"/>
    </source>
</evidence>
<accession>A0ABT0E5W0</accession>
<dbReference type="Gene3D" id="3.30.70.100">
    <property type="match status" value="2"/>
</dbReference>
<evidence type="ECO:0000256" key="9">
    <source>
        <dbReference type="ARBA" id="ARBA00023136"/>
    </source>
</evidence>
<keyword evidence="4 10" id="KW-0479">Metal-binding</keyword>
<keyword evidence="7" id="KW-1278">Translocase</keyword>
<dbReference type="Pfam" id="PF00702">
    <property type="entry name" value="Hydrolase"/>
    <property type="match status" value="1"/>
</dbReference>
<dbReference type="Gene3D" id="3.40.1110.10">
    <property type="entry name" value="Calcium-transporting ATPase, cytoplasmic domain N"/>
    <property type="match status" value="1"/>
</dbReference>
<keyword evidence="9 10" id="KW-0472">Membrane</keyword>
<dbReference type="SUPFAM" id="SSF81653">
    <property type="entry name" value="Calcium ATPase, transduction domain A"/>
    <property type="match status" value="1"/>
</dbReference>
<dbReference type="CDD" id="cd00371">
    <property type="entry name" value="HMA"/>
    <property type="match status" value="2"/>
</dbReference>
<dbReference type="SFLD" id="SFLDF00027">
    <property type="entry name" value="p-type_atpase"/>
    <property type="match status" value="1"/>
</dbReference>
<dbReference type="NCBIfam" id="TIGR01511">
    <property type="entry name" value="ATPase-IB1_Cu"/>
    <property type="match status" value="1"/>
</dbReference>
<comment type="caution">
    <text evidence="12">The sequence shown here is derived from an EMBL/GenBank/DDBJ whole genome shotgun (WGS) entry which is preliminary data.</text>
</comment>
<evidence type="ECO:0000256" key="5">
    <source>
        <dbReference type="ARBA" id="ARBA00022741"/>
    </source>
</evidence>
<sequence>MPDQPRDDTSPRTLRLHIEGMHCASCVGRIEGALQNVPGVQSAQVNLATETAEVAGNAALPAETLVTAVKSAGYLVQTQQLTLNIDKMTCASCTARVQKALAAVPGVLSASVNLASEQASITVLEGTAPSLLRDAVREAGYQASLPSADGPDREARREQEARNLNRDFWLALVLTLPVFIMEMGSHLFPPFHIWLMLKLGHDTNNLIQFVLTTLVLIGPGRRFFTQGVPALWRLAPDMNSLVVVGTTAAWGYSVVATFVPHWLPRGTDNVYFEAAAVIVTLILLGRYLEARARGRTSDAIRHLVGLQPRVARVRRDGALHDVPIAEIDVGDELVVRPGEKIAVDGEVIDGRSHIDESMLSGESEPVVRETGDEVIGGTLNTSGTLTYRATRVGSDTVLAQIIQMVENAQGARLPIQALVDKVTLWFVPAVIGIALATFLVWLVFGPPPTLAMALVNAVAVLIIACPCAMGLATPTSIMVATGRAASMGILFRHGEALQALRETQVIAFDKTGTLTVGRPQLTDLEPAEGVDRDSALRLIAAAEQASEHPSARALVEAATAAGQTLPPASDFQARAGFGVSAEVEGRQVRVGNARLMAEAGIDTAPFRERADTLAGAGKSPLFAALDDQLIAVLAVADTLKPGAAETIRALHARQIEVVMITGDNRRTAEAIAREAGIDRMFAEVLPDGKVAVIETLREGGRRVAFVGDGINDAPALVEADVGIAIGTGTDVAIESADAVLMSGDVLGVTRAVELSHATLRNIRQNLFWAFAYNGALIPVAAGVLYPAFGLLLSPMFAAGAMAMSSVFVLTNALRLRRFTPGH</sequence>
<dbReference type="InterPro" id="IPR036412">
    <property type="entry name" value="HAD-like_sf"/>
</dbReference>
<dbReference type="NCBIfam" id="TIGR01525">
    <property type="entry name" value="ATPase-IB_hvy"/>
    <property type="match status" value="1"/>
</dbReference>
<dbReference type="NCBIfam" id="TIGR01494">
    <property type="entry name" value="ATPase_P-type"/>
    <property type="match status" value="1"/>
</dbReference>
<feature type="transmembrane region" description="Helical" evidence="10">
    <location>
        <begin position="241"/>
        <end position="263"/>
    </location>
</feature>
<comment type="subcellular location">
    <subcellularLocation>
        <location evidence="10">Cell membrane</location>
    </subcellularLocation>
    <subcellularLocation>
        <location evidence="1">Endomembrane system</location>
        <topology evidence="1">Multi-pass membrane protein</topology>
    </subcellularLocation>
</comment>
<dbReference type="SUPFAM" id="SSF56784">
    <property type="entry name" value="HAD-like"/>
    <property type="match status" value="1"/>
</dbReference>
<dbReference type="EMBL" id="JALKII010000002">
    <property type="protein sequence ID" value="MCK0537218.1"/>
    <property type="molecule type" value="Genomic_DNA"/>
</dbReference>
<dbReference type="PROSITE" id="PS01047">
    <property type="entry name" value="HMA_1"/>
    <property type="match status" value="2"/>
</dbReference>
<dbReference type="InterPro" id="IPR023299">
    <property type="entry name" value="ATPase_P-typ_cyto_dom_N"/>
</dbReference>
<feature type="transmembrane region" description="Helical" evidence="10">
    <location>
        <begin position="168"/>
        <end position="188"/>
    </location>
</feature>
<feature type="transmembrane region" description="Helical" evidence="10">
    <location>
        <begin position="269"/>
        <end position="288"/>
    </location>
</feature>
<dbReference type="SUPFAM" id="SSF55008">
    <property type="entry name" value="HMA, heavy metal-associated domain"/>
    <property type="match status" value="2"/>
</dbReference>
<dbReference type="Pfam" id="PF00403">
    <property type="entry name" value="HMA"/>
    <property type="match status" value="2"/>
</dbReference>
<dbReference type="PANTHER" id="PTHR43520:SF8">
    <property type="entry name" value="P-TYPE CU(+) TRANSPORTER"/>
    <property type="match status" value="1"/>
</dbReference>
<dbReference type="InterPro" id="IPR027256">
    <property type="entry name" value="P-typ_ATPase_IB"/>
</dbReference>
<dbReference type="InterPro" id="IPR023214">
    <property type="entry name" value="HAD_sf"/>
</dbReference>
<dbReference type="SFLD" id="SFLDG00002">
    <property type="entry name" value="C1.7:_P-type_atpase_like"/>
    <property type="match status" value="1"/>
</dbReference>
<dbReference type="InterPro" id="IPR017969">
    <property type="entry name" value="Heavy-metal-associated_CS"/>
</dbReference>
<feature type="transmembrane region" description="Helical" evidence="10">
    <location>
        <begin position="766"/>
        <end position="788"/>
    </location>
</feature>
<dbReference type="SUPFAM" id="SSF81665">
    <property type="entry name" value="Calcium ATPase, transmembrane domain M"/>
    <property type="match status" value="1"/>
</dbReference>
<dbReference type="InterPro" id="IPR006121">
    <property type="entry name" value="HMA_dom"/>
</dbReference>
<dbReference type="InterPro" id="IPR023298">
    <property type="entry name" value="ATPase_P-typ_TM_dom_sf"/>
</dbReference>
<keyword evidence="10" id="KW-1003">Cell membrane</keyword>